<dbReference type="RefSeq" id="XP_009494081.1">
    <property type="nucleotide sequence ID" value="XM_009495806.1"/>
</dbReference>
<dbReference type="InterPro" id="IPR002553">
    <property type="entry name" value="Clathrin/coatomer_adapt-like_N"/>
</dbReference>
<dbReference type="InterPro" id="IPR016024">
    <property type="entry name" value="ARM-type_fold"/>
</dbReference>
<feature type="compositionally biased region" description="Low complexity" evidence="5">
    <location>
        <begin position="933"/>
        <end position="947"/>
    </location>
</feature>
<dbReference type="InterPro" id="IPR028269">
    <property type="entry name" value="AP4E1_C"/>
</dbReference>
<gene>
    <name evidence="7" type="ORF">H696_01905</name>
</gene>
<accession>A0A058ZAL3</accession>
<dbReference type="Proteomes" id="UP000030693">
    <property type="component" value="Unassembled WGS sequence"/>
</dbReference>
<name>A0A058ZAL3_FONAL</name>
<dbReference type="GO" id="GO:0016192">
    <property type="term" value="P:vesicle-mediated transport"/>
    <property type="evidence" value="ECO:0007669"/>
    <property type="project" value="InterPro"/>
</dbReference>
<keyword evidence="4" id="KW-0472">Membrane</keyword>
<evidence type="ECO:0000256" key="2">
    <source>
        <dbReference type="ARBA" id="ARBA00022448"/>
    </source>
</evidence>
<feature type="region of interest" description="Disordered" evidence="5">
    <location>
        <begin position="975"/>
        <end position="1002"/>
    </location>
</feature>
<proteinExistence type="predicted"/>
<evidence type="ECO:0000256" key="4">
    <source>
        <dbReference type="ARBA" id="ARBA00023136"/>
    </source>
</evidence>
<dbReference type="Pfam" id="PF14807">
    <property type="entry name" value="AP4E_app_platf"/>
    <property type="match status" value="1"/>
</dbReference>
<dbReference type="Pfam" id="PF01602">
    <property type="entry name" value="Adaptin_N"/>
    <property type="match status" value="1"/>
</dbReference>
<comment type="subcellular location">
    <subcellularLocation>
        <location evidence="1">Endomembrane system</location>
    </subcellularLocation>
</comment>
<reference evidence="7" key="1">
    <citation type="submission" date="2013-04" db="EMBL/GenBank/DDBJ databases">
        <title>The Genome Sequence of Fonticula alba ATCC 38817.</title>
        <authorList>
            <consortium name="The Broad Institute Genomics Platform"/>
            <person name="Russ C."/>
            <person name="Cuomo C."/>
            <person name="Burger G."/>
            <person name="Gray M.W."/>
            <person name="Holland P.W.H."/>
            <person name="King N."/>
            <person name="Lang F.B.F."/>
            <person name="Roger A.J."/>
            <person name="Ruiz-Trillo I."/>
            <person name="Brown M."/>
            <person name="Walker B."/>
            <person name="Young S."/>
            <person name="Zeng Q."/>
            <person name="Gargeya S."/>
            <person name="Fitzgerald M."/>
            <person name="Haas B."/>
            <person name="Abouelleil A."/>
            <person name="Allen A.W."/>
            <person name="Alvarado L."/>
            <person name="Arachchi H.M."/>
            <person name="Berlin A.M."/>
            <person name="Chapman S.B."/>
            <person name="Gainer-Dewar J."/>
            <person name="Goldberg J."/>
            <person name="Griggs A."/>
            <person name="Gujja S."/>
            <person name="Hansen M."/>
            <person name="Howarth C."/>
            <person name="Imamovic A."/>
            <person name="Ireland A."/>
            <person name="Larimer J."/>
            <person name="McCowan C."/>
            <person name="Murphy C."/>
            <person name="Pearson M."/>
            <person name="Poon T.W."/>
            <person name="Priest M."/>
            <person name="Roberts A."/>
            <person name="Saif S."/>
            <person name="Shea T."/>
            <person name="Sisk P."/>
            <person name="Sykes S."/>
            <person name="Wortman J."/>
            <person name="Nusbaum C."/>
            <person name="Birren B."/>
        </authorList>
    </citation>
    <scope>NUCLEOTIDE SEQUENCE [LARGE SCALE GENOMIC DNA]</scope>
    <source>
        <strain evidence="7">ATCC 38817</strain>
    </source>
</reference>
<dbReference type="STRING" id="691883.A0A058ZAL3"/>
<feature type="compositionally biased region" description="Low complexity" evidence="5">
    <location>
        <begin position="1333"/>
        <end position="1348"/>
    </location>
</feature>
<protein>
    <recommendedName>
        <fullName evidence="6">AP-4 complex subunit epsilon-1 C-terminal domain-containing protein</fullName>
    </recommendedName>
</protein>
<feature type="domain" description="AP-4 complex subunit epsilon-1 C-terminal" evidence="6">
    <location>
        <begin position="1199"/>
        <end position="1317"/>
    </location>
</feature>
<dbReference type="SMART" id="SM01356">
    <property type="entry name" value="AP4E_app_platf"/>
    <property type="match status" value="1"/>
</dbReference>
<dbReference type="GeneID" id="20526630"/>
<evidence type="ECO:0000256" key="1">
    <source>
        <dbReference type="ARBA" id="ARBA00004308"/>
    </source>
</evidence>
<dbReference type="Gene3D" id="1.25.10.10">
    <property type="entry name" value="Leucine-rich Repeat Variant"/>
    <property type="match status" value="1"/>
</dbReference>
<dbReference type="eggNOG" id="KOG1062">
    <property type="taxonomic scope" value="Eukaryota"/>
</dbReference>
<feature type="compositionally biased region" description="Low complexity" evidence="5">
    <location>
        <begin position="989"/>
        <end position="1001"/>
    </location>
</feature>
<dbReference type="InterPro" id="IPR011989">
    <property type="entry name" value="ARM-like"/>
</dbReference>
<dbReference type="OrthoDB" id="29308at2759"/>
<keyword evidence="8" id="KW-1185">Reference proteome</keyword>
<keyword evidence="2" id="KW-0813">Transport</keyword>
<keyword evidence="3" id="KW-0653">Protein transport</keyword>
<evidence type="ECO:0000313" key="7">
    <source>
        <dbReference type="EMBL" id="KCV70958.1"/>
    </source>
</evidence>
<dbReference type="GO" id="GO:0030117">
    <property type="term" value="C:membrane coat"/>
    <property type="evidence" value="ECO:0007669"/>
    <property type="project" value="InterPro"/>
</dbReference>
<evidence type="ECO:0000256" key="5">
    <source>
        <dbReference type="SAM" id="MobiDB-lite"/>
    </source>
</evidence>
<sequence>MDVAKELAQAVGAGAGVSSNYSREFTELIRAVSDAQSKEEEESLLKTEFKRLSSKMSEPNVSDKAMREYLLRVVFLEMLGLPATFGHIHAVNLAQKAQTVSEKRVAYLAVRLLLHRGHELCIMLIQTILRDLQSGNALEISYALSTASALVTRELLPALYAPVVGHLTHGKELVRKKALQCLRSFLAEEPDLVQQYPQLVEQQLPAALQDRDFGVVAAALSLYDELLTRGAARAVPAAALVPGLARAGAPGDGPAGVAAAAAAVREAFPLPSPAEMAEWRTRLVPPLVELQGRFLKQRITGSRGYEYSGVFAPWYQVQVLKLLALLGADSRDASEKMFPILLQTLHVVGNGVDAAYAVLYEAIRCIALIYPHPKLFECAAEALGRFLNSSNHNLKHLGIASLAELARADPSFAHPHQVAVLECLESGDQTLAKRSLALLARVSNVNNVEVVVARMIRFLRTGSLSPGEEGRRELVAQIVDLSERFAPSHEWYIGTMVQLFEVAGDLVDARVAENIMLLIAETGGEEDEDEGDDASEPGAGLLRVHAVLSLARLLRRLVANEEGDSIGDDDPAACPMAAPLSVETIPRMLLFMICWVIGEYGYVLADPAAQAHLSPGDVAAFHGAALLDMAARLLSQPLLSPAGRAWAVTMCMKLLVHQAETGPISIPATVEHAVGRLLAHHAPGNRDLLQRLLELRALLVSAPAVKYASGTVDTGASGAGSLAGDLLGLDLAEARWGAVASSAGGGAGSDAEPPHPASVRALLLPRDASSEEFDIDPSLGFLDAFVQERASRPALSTVSMVRRRVAGTELGGGSGAATTAGGSGPRSGIRFEAYAAPVLPVPTMATGLGSAWPGASGTGSAGAPAGTPASLPGTAPAVHSLNLAALSGNMDLPTSLADAGPAGAVSAGAPVDLAGAKAKQRWGRTGYQGRGDAAPGPAAPAASNTPPDVTTSPASRHPSSLDFAGLTATAAAPTAGMAPGAEAADRARAPASASVPAPRGPSAEERAAAALFAGVSSRPGAVSQPATPSLLDALSSPASPAPASASADLLLLGLAGAGASAAAPRPLDDADPWAPVAGLPGAFCCRVPSAGDTAGGSPLRLAVALPAGMSPADIVFSTSSPIFGVRTQPLPAAGPNVLVAGAVLQTPLAALPPPHATVRITLRVPGVEAPISLGEAPLEELPGGVAGTLLPFLSNPGSAGTVATTADFGQLWVRLPHEASSPRQGLPAAGPGARPPAEEVAEGALLAGHLRLVERIGTELIMAGRVAATAAGAADMLAHLRFFPDQTFKVTVRVPAGLAADASLGGQVAEHLAHAVAALVTRGLAPGPGKKQPGLATAPGPGAPAASPDIGMLLDL</sequence>
<dbReference type="SUPFAM" id="SSF48371">
    <property type="entry name" value="ARM repeat"/>
    <property type="match status" value="1"/>
</dbReference>
<dbReference type="InterPro" id="IPR050840">
    <property type="entry name" value="Adaptor_Complx_Large_Subunit"/>
</dbReference>
<dbReference type="PANTHER" id="PTHR22780">
    <property type="entry name" value="ADAPTIN, ALPHA/GAMMA/EPSILON"/>
    <property type="match status" value="1"/>
</dbReference>
<feature type="region of interest" description="Disordered" evidence="5">
    <location>
        <begin position="1328"/>
        <end position="1348"/>
    </location>
</feature>
<dbReference type="EMBL" id="KB932203">
    <property type="protein sequence ID" value="KCV70958.1"/>
    <property type="molecule type" value="Genomic_DNA"/>
</dbReference>
<feature type="region of interest" description="Disordered" evidence="5">
    <location>
        <begin position="917"/>
        <end position="961"/>
    </location>
</feature>
<evidence type="ECO:0000313" key="8">
    <source>
        <dbReference type="Proteomes" id="UP000030693"/>
    </source>
</evidence>
<evidence type="ECO:0000256" key="3">
    <source>
        <dbReference type="ARBA" id="ARBA00022927"/>
    </source>
</evidence>
<dbReference type="OMA" id="KMTNPAN"/>
<feature type="compositionally biased region" description="Polar residues" evidence="5">
    <location>
        <begin position="948"/>
        <end position="958"/>
    </location>
</feature>
<dbReference type="GO" id="GO:0006886">
    <property type="term" value="P:intracellular protein transport"/>
    <property type="evidence" value="ECO:0007669"/>
    <property type="project" value="InterPro"/>
</dbReference>
<organism evidence="7">
    <name type="scientific">Fonticula alba</name>
    <name type="common">Slime mold</name>
    <dbReference type="NCBI Taxonomy" id="691883"/>
    <lineage>
        <taxon>Eukaryota</taxon>
        <taxon>Rotosphaerida</taxon>
        <taxon>Fonticulaceae</taxon>
        <taxon>Fonticula</taxon>
    </lineage>
</organism>
<evidence type="ECO:0000259" key="6">
    <source>
        <dbReference type="SMART" id="SM01356"/>
    </source>
</evidence>
<dbReference type="GO" id="GO:0012505">
    <property type="term" value="C:endomembrane system"/>
    <property type="evidence" value="ECO:0007669"/>
    <property type="project" value="UniProtKB-SubCell"/>
</dbReference>